<gene>
    <name evidence="2" type="ORF">PQQ68_09960</name>
</gene>
<organism evidence="2 3">
    <name type="scientific">Paraburkholderia dilworthii</name>
    <dbReference type="NCBI Taxonomy" id="948106"/>
    <lineage>
        <taxon>Bacteria</taxon>
        <taxon>Pseudomonadati</taxon>
        <taxon>Pseudomonadota</taxon>
        <taxon>Betaproteobacteria</taxon>
        <taxon>Burkholderiales</taxon>
        <taxon>Burkholderiaceae</taxon>
        <taxon>Paraburkholderia</taxon>
    </lineage>
</organism>
<evidence type="ECO:0000313" key="2">
    <source>
        <dbReference type="EMBL" id="MFM0593346.1"/>
    </source>
</evidence>
<name>A0ABW9D3B3_9BURK</name>
<protein>
    <submittedName>
        <fullName evidence="2">CoA transferase</fullName>
    </submittedName>
</protein>
<accession>A0ABW9D3B3</accession>
<proteinExistence type="predicted"/>
<dbReference type="EMBL" id="JAQQBZ010000005">
    <property type="protein sequence ID" value="MFM0593346.1"/>
    <property type="molecule type" value="Genomic_DNA"/>
</dbReference>
<reference evidence="2 3" key="1">
    <citation type="journal article" date="2024" name="Chem. Sci.">
        <title>Discovery of megapolipeptins by genome mining of a Burkholderiales bacteria collection.</title>
        <authorList>
            <person name="Paulo B.S."/>
            <person name="Recchia M.J.J."/>
            <person name="Lee S."/>
            <person name="Fergusson C.H."/>
            <person name="Romanowski S.B."/>
            <person name="Hernandez A."/>
            <person name="Krull N."/>
            <person name="Liu D.Y."/>
            <person name="Cavanagh H."/>
            <person name="Bos A."/>
            <person name="Gray C.A."/>
            <person name="Murphy B.T."/>
            <person name="Linington R.G."/>
            <person name="Eustaquio A.S."/>
        </authorList>
    </citation>
    <scope>NUCLEOTIDE SEQUENCE [LARGE SCALE GENOMIC DNA]</scope>
    <source>
        <strain evidence="2 3">RL17-335-BIF-A</strain>
    </source>
</reference>
<evidence type="ECO:0000256" key="1">
    <source>
        <dbReference type="ARBA" id="ARBA00022679"/>
    </source>
</evidence>
<dbReference type="PANTHER" id="PTHR48207">
    <property type="entry name" value="SUCCINATE--HYDROXYMETHYLGLUTARATE COA-TRANSFERASE"/>
    <property type="match status" value="1"/>
</dbReference>
<keyword evidence="3" id="KW-1185">Reference proteome</keyword>
<dbReference type="Pfam" id="PF02515">
    <property type="entry name" value="CoA_transf_3"/>
    <property type="match status" value="1"/>
</dbReference>
<dbReference type="SUPFAM" id="SSF89796">
    <property type="entry name" value="CoA-transferase family III (CaiB/BaiF)"/>
    <property type="match status" value="1"/>
</dbReference>
<keyword evidence="1 2" id="KW-0808">Transferase</keyword>
<comment type="caution">
    <text evidence="2">The sequence shown here is derived from an EMBL/GenBank/DDBJ whole genome shotgun (WGS) entry which is preliminary data.</text>
</comment>
<sequence length="404" mass="43026">MSAKEASQAMPYAGLRVIDLSQGIAGPSCGSLLARQGADVIKVEPPAGDWGRLMGDGREGLTPISIGANVGKRALCVDATSDTGKALLLRLIAEADIVIESFRPGVMEALGLAYETTSATNLRLIQVSINGFGSSGPYRDRPGSDSVLQAISGMMAMNRDSAGSPRRIGMMIVDAACGVYAAQSVGGALFQRTRTGEGARIEVSLLEVVASLQTIPIIEHSLRGSGDITPATVPSGTFRTQDGYINVVALRNEMFFRLARALSHDEWTQRDEWSTNERRLRHANAINEAIAEVLVQDSTAHWITRLQEHDVLCAAVNDYDGFVSDPQVSHVGIFQRSHIGEWRDVPIAGVPGVSAIRDGGAGRAPRQGEHSREVLAGIGLSDAEIDALIVCGVVRESAPQCRMS</sequence>
<dbReference type="InterPro" id="IPR023606">
    <property type="entry name" value="CoA-Trfase_III_dom_1_sf"/>
</dbReference>
<evidence type="ECO:0000313" key="3">
    <source>
        <dbReference type="Proteomes" id="UP001629367"/>
    </source>
</evidence>
<dbReference type="PANTHER" id="PTHR48207:SF4">
    <property type="entry name" value="BLL6097 PROTEIN"/>
    <property type="match status" value="1"/>
</dbReference>
<dbReference type="InterPro" id="IPR003673">
    <property type="entry name" value="CoA-Trfase_fam_III"/>
</dbReference>
<dbReference type="InterPro" id="IPR050483">
    <property type="entry name" value="CoA-transferase_III_domain"/>
</dbReference>
<dbReference type="GO" id="GO:0016740">
    <property type="term" value="F:transferase activity"/>
    <property type="evidence" value="ECO:0007669"/>
    <property type="project" value="UniProtKB-KW"/>
</dbReference>
<dbReference type="Gene3D" id="3.30.1540.10">
    <property type="entry name" value="formyl-coa transferase, domain 3"/>
    <property type="match status" value="1"/>
</dbReference>
<dbReference type="Gene3D" id="3.40.50.10540">
    <property type="entry name" value="Crotonobetainyl-coa:carnitine coa-transferase, domain 1"/>
    <property type="match status" value="1"/>
</dbReference>
<dbReference type="RefSeq" id="WP_408211296.1">
    <property type="nucleotide sequence ID" value="NZ_JAQQBZ010000005.1"/>
</dbReference>
<dbReference type="InterPro" id="IPR044855">
    <property type="entry name" value="CoA-Trfase_III_dom3_sf"/>
</dbReference>
<dbReference type="Proteomes" id="UP001629367">
    <property type="component" value="Unassembled WGS sequence"/>
</dbReference>